<evidence type="ECO:0000256" key="4">
    <source>
        <dbReference type="ARBA" id="ARBA00022741"/>
    </source>
</evidence>
<evidence type="ECO:0000256" key="1">
    <source>
        <dbReference type="ARBA" id="ARBA00004202"/>
    </source>
</evidence>
<accession>A0A1X7PI30</accession>
<keyword evidence="6" id="KW-0046">Antibiotic resistance</keyword>
<dbReference type="PROSITE" id="PS50893">
    <property type="entry name" value="ABC_TRANSPORTER_2"/>
    <property type="match status" value="1"/>
</dbReference>
<dbReference type="GO" id="GO:0016887">
    <property type="term" value="F:ATP hydrolysis activity"/>
    <property type="evidence" value="ECO:0007669"/>
    <property type="project" value="InterPro"/>
</dbReference>
<organism evidence="8 9">
    <name type="scientific">Rathayibacter oskolensis</name>
    <dbReference type="NCBI Taxonomy" id="1891671"/>
    <lineage>
        <taxon>Bacteria</taxon>
        <taxon>Bacillati</taxon>
        <taxon>Actinomycetota</taxon>
        <taxon>Actinomycetes</taxon>
        <taxon>Micrococcales</taxon>
        <taxon>Microbacteriaceae</taxon>
        <taxon>Rathayibacter</taxon>
    </lineage>
</organism>
<evidence type="ECO:0000256" key="5">
    <source>
        <dbReference type="ARBA" id="ARBA00022840"/>
    </source>
</evidence>
<dbReference type="Proteomes" id="UP000193711">
    <property type="component" value="Unassembled WGS sequence"/>
</dbReference>
<dbReference type="InterPro" id="IPR017871">
    <property type="entry name" value="ABC_transporter-like_CS"/>
</dbReference>
<dbReference type="InterPro" id="IPR003593">
    <property type="entry name" value="AAA+_ATPase"/>
</dbReference>
<sequence length="255" mass="27189">MSEPVIRLAGLRRSFGATEVLRGVDLEVDGGSIVALLGSNGAGKTTVMRILSTLLRPDGGTAVVAGADVVRDSAAVRAAISSTGQFTAVDERLSGRENLLLIARLRHLADPGGIADRLLARFSLTEAGGRLASTYSGGMRRRLDLAMSLVGDPAVILLDEPTTGLDPAARLEVWEAVEELARHGTTVLLTTQYLDEAERLADRIAILHEGRILRTGTLAELQRLLPPVEKVLVEKQPTLEDVFLALTGAREGESR</sequence>
<dbReference type="InterPro" id="IPR050763">
    <property type="entry name" value="ABC_transporter_ATP-binding"/>
</dbReference>
<dbReference type="GO" id="GO:0005524">
    <property type="term" value="F:ATP binding"/>
    <property type="evidence" value="ECO:0007669"/>
    <property type="project" value="UniProtKB-KW"/>
</dbReference>
<evidence type="ECO:0000259" key="7">
    <source>
        <dbReference type="PROSITE" id="PS50893"/>
    </source>
</evidence>
<keyword evidence="9" id="KW-1185">Reference proteome</keyword>
<dbReference type="OrthoDB" id="9804819at2"/>
<comment type="similarity">
    <text evidence="2">Belongs to the ABC transporter superfamily.</text>
</comment>
<dbReference type="RefSeq" id="WP_085477910.1">
    <property type="nucleotide sequence ID" value="NZ_FXBM01000004.1"/>
</dbReference>
<dbReference type="InterPro" id="IPR003439">
    <property type="entry name" value="ABC_transporter-like_ATP-bd"/>
</dbReference>
<evidence type="ECO:0000256" key="6">
    <source>
        <dbReference type="ARBA" id="ARBA00023251"/>
    </source>
</evidence>
<dbReference type="InterPro" id="IPR027417">
    <property type="entry name" value="P-loop_NTPase"/>
</dbReference>
<comment type="subcellular location">
    <subcellularLocation>
        <location evidence="1">Cell membrane</location>
        <topology evidence="1">Peripheral membrane protein</topology>
    </subcellularLocation>
</comment>
<dbReference type="PROSITE" id="PS00211">
    <property type="entry name" value="ABC_TRANSPORTER_1"/>
    <property type="match status" value="1"/>
</dbReference>
<dbReference type="GO" id="GO:0005886">
    <property type="term" value="C:plasma membrane"/>
    <property type="evidence" value="ECO:0007669"/>
    <property type="project" value="UniProtKB-SubCell"/>
</dbReference>
<evidence type="ECO:0000313" key="9">
    <source>
        <dbReference type="Proteomes" id="UP000193711"/>
    </source>
</evidence>
<proteinExistence type="inferred from homology"/>
<dbReference type="PANTHER" id="PTHR42711">
    <property type="entry name" value="ABC TRANSPORTER ATP-BINDING PROTEIN"/>
    <property type="match status" value="1"/>
</dbReference>
<dbReference type="Gene3D" id="3.40.50.300">
    <property type="entry name" value="P-loop containing nucleotide triphosphate hydrolases"/>
    <property type="match status" value="1"/>
</dbReference>
<feature type="domain" description="ABC transporter" evidence="7">
    <location>
        <begin position="6"/>
        <end position="234"/>
    </location>
</feature>
<keyword evidence="4" id="KW-0547">Nucleotide-binding</keyword>
<evidence type="ECO:0000256" key="3">
    <source>
        <dbReference type="ARBA" id="ARBA00022448"/>
    </source>
</evidence>
<dbReference type="Pfam" id="PF00005">
    <property type="entry name" value="ABC_tran"/>
    <property type="match status" value="1"/>
</dbReference>
<gene>
    <name evidence="8" type="ORF">SAMN06295885_3503</name>
</gene>
<dbReference type="GO" id="GO:0046677">
    <property type="term" value="P:response to antibiotic"/>
    <property type="evidence" value="ECO:0007669"/>
    <property type="project" value="UniProtKB-KW"/>
</dbReference>
<name>A0A1X7PI30_9MICO</name>
<keyword evidence="5 8" id="KW-0067">ATP-binding</keyword>
<evidence type="ECO:0000256" key="2">
    <source>
        <dbReference type="ARBA" id="ARBA00005417"/>
    </source>
</evidence>
<dbReference type="PANTHER" id="PTHR42711:SF5">
    <property type="entry name" value="ABC TRANSPORTER ATP-BINDING PROTEIN NATA"/>
    <property type="match status" value="1"/>
</dbReference>
<dbReference type="STRING" id="1891671.SAMN06295885_3503"/>
<protein>
    <submittedName>
        <fullName evidence="8">ABC-2 type transport system ATP-binding protein</fullName>
    </submittedName>
</protein>
<dbReference type="SUPFAM" id="SSF52540">
    <property type="entry name" value="P-loop containing nucleoside triphosphate hydrolases"/>
    <property type="match status" value="1"/>
</dbReference>
<dbReference type="SMART" id="SM00382">
    <property type="entry name" value="AAA"/>
    <property type="match status" value="1"/>
</dbReference>
<reference evidence="9" key="1">
    <citation type="submission" date="2017-04" db="EMBL/GenBank/DDBJ databases">
        <authorList>
            <person name="Varghese N."/>
            <person name="Submissions S."/>
        </authorList>
    </citation>
    <scope>NUCLEOTIDE SEQUENCE [LARGE SCALE GENOMIC DNA]</scope>
    <source>
        <strain evidence="9">VKM Ac-2121</strain>
    </source>
</reference>
<keyword evidence="3" id="KW-0813">Transport</keyword>
<evidence type="ECO:0000313" key="8">
    <source>
        <dbReference type="EMBL" id="SMH50299.1"/>
    </source>
</evidence>
<dbReference type="AlphaFoldDB" id="A0A1X7PI30"/>
<dbReference type="EMBL" id="FXBM01000004">
    <property type="protein sequence ID" value="SMH50299.1"/>
    <property type="molecule type" value="Genomic_DNA"/>
</dbReference>